<dbReference type="RefSeq" id="WP_110104511.1">
    <property type="nucleotide sequence ID" value="NZ_JACBZZ010000001.1"/>
</dbReference>
<dbReference type="EMBL" id="QHLZ01000001">
    <property type="protein sequence ID" value="PXA69224.1"/>
    <property type="molecule type" value="Genomic_DNA"/>
</dbReference>
<evidence type="ECO:0000256" key="1">
    <source>
        <dbReference type="ARBA" id="ARBA00006382"/>
    </source>
</evidence>
<keyword evidence="2 3" id="KW-0560">Oxidoreductase</keyword>
<gene>
    <name evidence="8" type="ORF">CVS29_01250</name>
</gene>
<comment type="similarity">
    <text evidence="1 3 6">Belongs to the Glu/Leu/Phe/Val dehydrogenases family.</text>
</comment>
<dbReference type="PROSITE" id="PS00074">
    <property type="entry name" value="GLFV_DEHYDROGENASE"/>
    <property type="match status" value="1"/>
</dbReference>
<dbReference type="Gene3D" id="3.40.50.10860">
    <property type="entry name" value="Leucine Dehydrogenase, chain A, domain 1"/>
    <property type="match status" value="1"/>
</dbReference>
<dbReference type="SUPFAM" id="SSF53223">
    <property type="entry name" value="Aminoacid dehydrogenase-like, N-terminal domain"/>
    <property type="match status" value="1"/>
</dbReference>
<dbReference type="SMART" id="SM00839">
    <property type="entry name" value="ELFV_dehydrog"/>
    <property type="match status" value="1"/>
</dbReference>
<feature type="site" description="Important for catalysis" evidence="5">
    <location>
        <position position="122"/>
    </location>
</feature>
<dbReference type="AlphaFoldDB" id="A0A2V3E1W6"/>
<dbReference type="InterPro" id="IPR006097">
    <property type="entry name" value="Glu/Leu/Phe/Val/Trp_DH_dimer"/>
</dbReference>
<evidence type="ECO:0000259" key="7">
    <source>
        <dbReference type="SMART" id="SM00839"/>
    </source>
</evidence>
<dbReference type="InterPro" id="IPR006095">
    <property type="entry name" value="Glu/Leu/Phe/Val/Trp_DH"/>
</dbReference>
<dbReference type="Pfam" id="PF02812">
    <property type="entry name" value="ELFV_dehydrog_N"/>
    <property type="match status" value="1"/>
</dbReference>
<evidence type="ECO:0000256" key="3">
    <source>
        <dbReference type="PIRNR" id="PIRNR000185"/>
    </source>
</evidence>
<dbReference type="Pfam" id="PF00208">
    <property type="entry name" value="ELFV_dehydrog"/>
    <property type="match status" value="1"/>
</dbReference>
<dbReference type="Proteomes" id="UP000246303">
    <property type="component" value="Unassembled WGS sequence"/>
</dbReference>
<comment type="caution">
    <text evidence="8">The sequence shown here is derived from an EMBL/GenBank/DDBJ whole genome shotgun (WGS) entry which is preliminary data.</text>
</comment>
<accession>A0A2V3E1W6</accession>
<feature type="active site" description="Proton donor" evidence="4">
    <location>
        <position position="86"/>
    </location>
</feature>
<protein>
    <recommendedName>
        <fullName evidence="3">Glutamate dehydrogenase</fullName>
    </recommendedName>
</protein>
<name>A0A2V3E1W6_9MICC</name>
<dbReference type="PANTHER" id="PTHR11606:SF13">
    <property type="entry name" value="GLUTAMATE DEHYDROGENASE 1, MITOCHONDRIAL"/>
    <property type="match status" value="1"/>
</dbReference>
<dbReference type="Gene3D" id="3.40.50.720">
    <property type="entry name" value="NAD(P)-binding Rossmann-like Domain"/>
    <property type="match status" value="1"/>
</dbReference>
<dbReference type="InterPro" id="IPR046346">
    <property type="entry name" value="Aminoacid_DH-like_N_sf"/>
</dbReference>
<evidence type="ECO:0000313" key="8">
    <source>
        <dbReference type="EMBL" id="PXA69224.1"/>
    </source>
</evidence>
<dbReference type="SUPFAM" id="SSF51735">
    <property type="entry name" value="NAD(P)-binding Rossmann-fold domains"/>
    <property type="match status" value="1"/>
</dbReference>
<dbReference type="InterPro" id="IPR036291">
    <property type="entry name" value="NAD(P)-bd_dom_sf"/>
</dbReference>
<keyword evidence="9" id="KW-1185">Reference proteome</keyword>
<evidence type="ECO:0000256" key="2">
    <source>
        <dbReference type="ARBA" id="ARBA00023002"/>
    </source>
</evidence>
<evidence type="ECO:0000256" key="5">
    <source>
        <dbReference type="PIRSR" id="PIRSR000185-3"/>
    </source>
</evidence>
<dbReference type="InterPro" id="IPR014362">
    <property type="entry name" value="Glu_DH"/>
</dbReference>
<proteinExistence type="inferred from homology"/>
<dbReference type="InterPro" id="IPR006096">
    <property type="entry name" value="Glu/Leu/Phe/Val/Trp_DH_C"/>
</dbReference>
<dbReference type="InterPro" id="IPR033524">
    <property type="entry name" value="Glu/Leu/Phe/Val_DH_AS"/>
</dbReference>
<reference evidence="8 9" key="1">
    <citation type="submission" date="2018-05" db="EMBL/GenBank/DDBJ databases">
        <title>Genetic diversity of glacier-inhabiting Cryobacterium bacteria in China and description of Cryobacterium mengkeensis sp. nov. and Arthrobacter glacialis sp. nov.</title>
        <authorList>
            <person name="Liu Q."/>
            <person name="Xin Y.-H."/>
        </authorList>
    </citation>
    <scope>NUCLEOTIDE SEQUENCE [LARGE SCALE GENOMIC DNA]</scope>
    <source>
        <strain evidence="8 9">GP3</strain>
    </source>
</reference>
<evidence type="ECO:0000256" key="6">
    <source>
        <dbReference type="RuleBase" id="RU004417"/>
    </source>
</evidence>
<dbReference type="PANTHER" id="PTHR11606">
    <property type="entry name" value="GLUTAMATE DEHYDROGENASE"/>
    <property type="match status" value="1"/>
</dbReference>
<sequence>MSVAVENAPAKTVVPSLLEISWTDPVTGYKGYLVIDRLVRGVCSGGLRMRKGCTLDEVRGLAQGMTLKEGLHYRPGARYVPLGGAKGGIDCDPHDPNMRAVLKRFLQSVSALVSAHWTLGEDLGVQQKLIDEIIAELGLESSVQAVYPLLEDRAAATERLSRAFEIDIDAVGLGELVGGLGVAESVLTALDALGRRREGSRVVIQGFGSMGGATARYLSQAGLLVVGISDANGVIVNPQGLDVEALLASRNSFGEIDRAVMRPEDALVPRDQWLRIETDVLVPAAISYCITAENQHEIAASLIVEAANMPVLKEAEEMLLARGIQVVPDFVSNSATNAWWWWMLFGDIDADAQQSEAMIRREMSRIVSDMFVRSVRDGSSLRDAALAFTREQLLAIDAQYGTA</sequence>
<organism evidence="8 9">
    <name type="scientific">Arthrobacter psychrochitiniphilus</name>
    <dbReference type="NCBI Taxonomy" id="291045"/>
    <lineage>
        <taxon>Bacteria</taxon>
        <taxon>Bacillati</taxon>
        <taxon>Actinomycetota</taxon>
        <taxon>Actinomycetes</taxon>
        <taxon>Micrococcales</taxon>
        <taxon>Micrococcaceae</taxon>
        <taxon>Arthrobacter</taxon>
    </lineage>
</organism>
<evidence type="ECO:0000313" key="9">
    <source>
        <dbReference type="Proteomes" id="UP000246303"/>
    </source>
</evidence>
<dbReference type="PIRSF" id="PIRSF000185">
    <property type="entry name" value="Glu_DH"/>
    <property type="match status" value="1"/>
</dbReference>
<feature type="domain" description="Glutamate/phenylalanine/leucine/valine/L-tryptophan dehydrogenase C-terminal" evidence="7">
    <location>
        <begin position="172"/>
        <end position="401"/>
    </location>
</feature>
<evidence type="ECO:0000256" key="4">
    <source>
        <dbReference type="PIRSR" id="PIRSR000185-1"/>
    </source>
</evidence>
<dbReference type="GO" id="GO:0004352">
    <property type="term" value="F:glutamate dehydrogenase (NAD+) activity"/>
    <property type="evidence" value="ECO:0007669"/>
    <property type="project" value="TreeGrafter"/>
</dbReference>
<dbReference type="OrthoDB" id="9803297at2"/>
<dbReference type="PRINTS" id="PR00082">
    <property type="entry name" value="GLFDHDRGNASE"/>
</dbReference>
<dbReference type="GO" id="GO:0006538">
    <property type="term" value="P:L-glutamate catabolic process"/>
    <property type="evidence" value="ECO:0007669"/>
    <property type="project" value="TreeGrafter"/>
</dbReference>